<dbReference type="GO" id="GO:0019290">
    <property type="term" value="P:siderophore biosynthetic process"/>
    <property type="evidence" value="ECO:0007669"/>
    <property type="project" value="InterPro"/>
</dbReference>
<dbReference type="PATRIC" id="fig|1235795.3.peg.2930"/>
<feature type="domain" description="Aerobactin siderophore biosynthesis IucA/IucC-like C-terminal" evidence="5">
    <location>
        <begin position="457"/>
        <end position="597"/>
    </location>
</feature>
<evidence type="ECO:0000256" key="2">
    <source>
        <dbReference type="ARBA" id="ARBA00007832"/>
    </source>
</evidence>
<dbReference type="HOGENOM" id="CLU_030178_0_0_9"/>
<evidence type="ECO:0000313" key="6">
    <source>
        <dbReference type="EMBL" id="EOS54992.1"/>
    </source>
</evidence>
<sequence length="629" mass="69733">MHTMRTWTIESGRQAAELRITGDLMNAFLTERFFRLDEGTFGTLSAAPEQIRRLYGGYGGNGAIRIFAGEIAFLVEDSPRLGVQWVQDSPIFKRASDGSWAFINSPAELAKTVLRAVLSEEAYSHPGVADFLTGVEVAARQLALSLSPECAEGLLAFAPSSAYEWFIKGERIAALRDRPFHPSAKAKIGFTEQDCLKYSAEFGEPIRLRWVAVRADSVVRGCPEGPLSCLDLLAAEQRAAVEDEMQRRGLRPDEYVPLPVHPWQLQQVILPRFIREIEEGTIVVLDAEAGEFLATSSLRSLAPPSIVEVGSGADVNAVAAVAMLKLPVSVLSLGAARYLPVVKLLNGLAGEKLLRQAIACDDTLQGRVFLCEERHWWGYMPASMGLFDDHPRHLAAQLRLYPPELFEAERKVIPMSALGVHLGGRHILSEILGKELSREEVFSFYSDLAHLFYDVVMRLFKIGIVPEIHGQNCCLVLERNQVKGLLLRDHDSVRLHQPYLDKHGIGDPGYRIRPGYSNSLYNETIHKLIFYVQSLGTQVNLASIMEALSCAYDLPESRLWTITEQAWKEALQGAGLPESDRAELYRAIFESGEWPVKLVVRPLLEADGVPGAMPSGKGTGHNPFLRGRL</sequence>
<dbReference type="Gene3D" id="1.10.510.40">
    <property type="match status" value="1"/>
</dbReference>
<proteinExistence type="inferred from homology"/>
<evidence type="ECO:0000256" key="1">
    <source>
        <dbReference type="ARBA" id="ARBA00004924"/>
    </source>
</evidence>
<evidence type="ECO:0000259" key="4">
    <source>
        <dbReference type="Pfam" id="PF04183"/>
    </source>
</evidence>
<dbReference type="Pfam" id="PF06276">
    <property type="entry name" value="FhuF"/>
    <property type="match status" value="1"/>
</dbReference>
<dbReference type="GO" id="GO:0016881">
    <property type="term" value="F:acid-amino acid ligase activity"/>
    <property type="evidence" value="ECO:0007669"/>
    <property type="project" value="UniProtKB-ARBA"/>
</dbReference>
<dbReference type="AlphaFoldDB" id="R9LGX0"/>
<comment type="pathway">
    <text evidence="1">Siderophore biosynthesis.</text>
</comment>
<dbReference type="Proteomes" id="UP000019598">
    <property type="component" value="Unassembled WGS sequence"/>
</dbReference>
<evidence type="ECO:0000256" key="3">
    <source>
        <dbReference type="SAM" id="MobiDB-lite"/>
    </source>
</evidence>
<dbReference type="InterPro" id="IPR022770">
    <property type="entry name" value="IucA/IucC-like_C"/>
</dbReference>
<feature type="region of interest" description="Disordered" evidence="3">
    <location>
        <begin position="610"/>
        <end position="629"/>
    </location>
</feature>
<name>R9LGX0_9BACL</name>
<comment type="caution">
    <text evidence="6">The sequence shown here is derived from an EMBL/GenBank/DDBJ whole genome shotgun (WGS) entry which is preliminary data.</text>
</comment>
<organism evidence="6 7">
    <name type="scientific">Paenibacillus barengoltzii G22</name>
    <dbReference type="NCBI Taxonomy" id="1235795"/>
    <lineage>
        <taxon>Bacteria</taxon>
        <taxon>Bacillati</taxon>
        <taxon>Bacillota</taxon>
        <taxon>Bacilli</taxon>
        <taxon>Bacillales</taxon>
        <taxon>Paenibacillaceae</taxon>
        <taxon>Paenibacillus</taxon>
    </lineage>
</organism>
<reference evidence="6 7" key="1">
    <citation type="submission" date="2013-04" db="EMBL/GenBank/DDBJ databases">
        <title>The Genome Sequence of Paenibacillus barengoltzii G22.</title>
        <authorList>
            <consortium name="The Broad Institute Genomics Platform"/>
            <consortium name="The Broad Institute Genome Sequencing Center for Infectious Disease"/>
            <person name="Earl A."/>
            <person name="Xavier R."/>
            <person name="Elson C."/>
            <person name="Duck W."/>
            <person name="Walker B."/>
            <person name="Young S."/>
            <person name="Zeng Q."/>
            <person name="Gargeya S."/>
            <person name="Fitzgerald M."/>
            <person name="Haas B."/>
            <person name="Abouelleil A."/>
            <person name="Allen A.W."/>
            <person name="Alvarado L."/>
            <person name="Arachchi H.M."/>
            <person name="Berlin A.M."/>
            <person name="Chapman S.B."/>
            <person name="Gainer-Dewar J."/>
            <person name="Goldberg J."/>
            <person name="Griggs A."/>
            <person name="Gujja S."/>
            <person name="Hansen M."/>
            <person name="Howarth C."/>
            <person name="Imamovic A."/>
            <person name="Ireland A."/>
            <person name="Larimer J."/>
            <person name="McCowan C."/>
            <person name="Murphy C."/>
            <person name="Pearson M."/>
            <person name="Poon T.W."/>
            <person name="Priest M."/>
            <person name="Roberts A."/>
            <person name="Saif S."/>
            <person name="Shea T."/>
            <person name="Sisk P."/>
            <person name="Sykes S."/>
            <person name="Wortman J."/>
            <person name="Nusbaum C."/>
            <person name="Birren B."/>
        </authorList>
    </citation>
    <scope>NUCLEOTIDE SEQUENCE [LARGE SCALE GENOMIC DNA]</scope>
    <source>
        <strain evidence="6 7">G22</strain>
    </source>
</reference>
<evidence type="ECO:0000259" key="5">
    <source>
        <dbReference type="Pfam" id="PF06276"/>
    </source>
</evidence>
<evidence type="ECO:0008006" key="8">
    <source>
        <dbReference type="Google" id="ProtNLM"/>
    </source>
</evidence>
<protein>
    <recommendedName>
        <fullName evidence="8">IucA/IucC family siderophore biosynthesis protein</fullName>
    </recommendedName>
</protein>
<dbReference type="PANTHER" id="PTHR34384:SF6">
    <property type="entry name" value="STAPHYLOFERRIN B SYNTHASE"/>
    <property type="match status" value="1"/>
</dbReference>
<dbReference type="STRING" id="1235795.C812_02959"/>
<feature type="domain" description="Aerobactin siderophore biosynthesis IucA/IucC N-terminal" evidence="4">
    <location>
        <begin position="174"/>
        <end position="418"/>
    </location>
</feature>
<accession>R9LGX0</accession>
<comment type="similarity">
    <text evidence="2">Belongs to the IucA/IucC family.</text>
</comment>
<evidence type="ECO:0000313" key="7">
    <source>
        <dbReference type="Proteomes" id="UP000019598"/>
    </source>
</evidence>
<dbReference type="EMBL" id="ASSZ01000026">
    <property type="protein sequence ID" value="EOS54992.1"/>
    <property type="molecule type" value="Genomic_DNA"/>
</dbReference>
<dbReference type="PANTHER" id="PTHR34384">
    <property type="entry name" value="L-2,3-DIAMINOPROPANOATE--CITRATE LIGASE"/>
    <property type="match status" value="1"/>
</dbReference>
<dbReference type="Pfam" id="PF04183">
    <property type="entry name" value="IucA_IucC"/>
    <property type="match status" value="1"/>
</dbReference>
<dbReference type="InterPro" id="IPR037455">
    <property type="entry name" value="LucA/IucC-like"/>
</dbReference>
<gene>
    <name evidence="6" type="ORF">C812_02959</name>
</gene>
<dbReference type="InterPro" id="IPR007310">
    <property type="entry name" value="Aerobactin_biosyn_IucA/IucC_N"/>
</dbReference>